<evidence type="ECO:0000313" key="14">
    <source>
        <dbReference type="Proteomes" id="UP000317691"/>
    </source>
</evidence>
<evidence type="ECO:0000313" key="13">
    <source>
        <dbReference type="EMBL" id="TMQ65238.1"/>
    </source>
</evidence>
<dbReference type="GO" id="GO:0006814">
    <property type="term" value="P:sodium ion transport"/>
    <property type="evidence" value="ECO:0007669"/>
    <property type="project" value="UniProtKB-KW"/>
</dbReference>
<feature type="chain" id="PRO_5022177109" evidence="11">
    <location>
        <begin position="30"/>
        <end position="446"/>
    </location>
</feature>
<feature type="transmembrane region" description="Helical" evidence="10">
    <location>
        <begin position="156"/>
        <end position="177"/>
    </location>
</feature>
<feature type="transmembrane region" description="Helical" evidence="10">
    <location>
        <begin position="270"/>
        <end position="298"/>
    </location>
</feature>
<evidence type="ECO:0000256" key="8">
    <source>
        <dbReference type="ARBA" id="ARBA00023136"/>
    </source>
</evidence>
<keyword evidence="4 10" id="KW-0812">Transmembrane</keyword>
<feature type="transmembrane region" description="Helical" evidence="10">
    <location>
        <begin position="65"/>
        <end position="83"/>
    </location>
</feature>
<protein>
    <submittedName>
        <fullName evidence="13">Cation:proton antiporter</fullName>
    </submittedName>
</protein>
<feature type="transmembrane region" description="Helical" evidence="10">
    <location>
        <begin position="39"/>
        <end position="58"/>
    </location>
</feature>
<comment type="subcellular location">
    <subcellularLocation>
        <location evidence="1">Membrane</location>
        <topology evidence="1">Multi-pass membrane protein</topology>
    </subcellularLocation>
</comment>
<dbReference type="InterPro" id="IPR038770">
    <property type="entry name" value="Na+/solute_symporter_sf"/>
</dbReference>
<keyword evidence="6" id="KW-0915">Sodium</keyword>
<dbReference type="EMBL" id="VBOZ01000014">
    <property type="protein sequence ID" value="TMQ65238.1"/>
    <property type="molecule type" value="Genomic_DNA"/>
</dbReference>
<evidence type="ECO:0000256" key="1">
    <source>
        <dbReference type="ARBA" id="ARBA00004141"/>
    </source>
</evidence>
<feature type="transmembrane region" description="Helical" evidence="10">
    <location>
        <begin position="412"/>
        <end position="432"/>
    </location>
</feature>
<keyword evidence="11" id="KW-0732">Signal</keyword>
<dbReference type="PANTHER" id="PTHR43562">
    <property type="entry name" value="NAPA-TYPE SODIUM/HYDROGEN ANTIPORTER"/>
    <property type="match status" value="1"/>
</dbReference>
<evidence type="ECO:0000256" key="7">
    <source>
        <dbReference type="ARBA" id="ARBA00023065"/>
    </source>
</evidence>
<feature type="transmembrane region" description="Helical" evidence="10">
    <location>
        <begin position="95"/>
        <end position="113"/>
    </location>
</feature>
<evidence type="ECO:0000256" key="3">
    <source>
        <dbReference type="ARBA" id="ARBA00022449"/>
    </source>
</evidence>
<evidence type="ECO:0000256" key="5">
    <source>
        <dbReference type="ARBA" id="ARBA00022989"/>
    </source>
</evidence>
<evidence type="ECO:0000256" key="2">
    <source>
        <dbReference type="ARBA" id="ARBA00022448"/>
    </source>
</evidence>
<keyword evidence="2" id="KW-0813">Transport</keyword>
<feature type="transmembrane region" description="Helical" evidence="10">
    <location>
        <begin position="228"/>
        <end position="249"/>
    </location>
</feature>
<dbReference type="InterPro" id="IPR006153">
    <property type="entry name" value="Cation/H_exchanger_TM"/>
</dbReference>
<feature type="signal peptide" evidence="11">
    <location>
        <begin position="1"/>
        <end position="29"/>
    </location>
</feature>
<dbReference type="Pfam" id="PF00999">
    <property type="entry name" value="Na_H_Exchanger"/>
    <property type="match status" value="1"/>
</dbReference>
<keyword evidence="8 10" id="KW-0472">Membrane</keyword>
<organism evidence="13 14">
    <name type="scientific">Eiseniibacteriota bacterium</name>
    <dbReference type="NCBI Taxonomy" id="2212470"/>
    <lineage>
        <taxon>Bacteria</taxon>
        <taxon>Candidatus Eiseniibacteriota</taxon>
    </lineage>
</organism>
<keyword evidence="7" id="KW-0406">Ion transport</keyword>
<evidence type="ECO:0000256" key="10">
    <source>
        <dbReference type="SAM" id="Phobius"/>
    </source>
</evidence>
<feature type="domain" description="Cation/H+ exchanger transmembrane" evidence="12">
    <location>
        <begin position="51"/>
        <end position="434"/>
    </location>
</feature>
<accession>A0A538TNR9</accession>
<sequence length="446" mass="46610">MGANRRFPLVFTLASLVALGALLTRPALAADSTVDPVVPVLLSLSIVLGAAKVAGWLSTRLGQPAVLGELIAGIVVGNLWIVGFYDLDWMRDDPTLSVLAELGIIVLLFEVGLESTVDRMRRVGASAFLVALIGVITPFALGWAAGAWLLPGSSPYVHAFLGAVLTATSVGITARVLKDLDATRSIEAQIILGAAVIDDVLGLVILAVVSGVIIAADQGGQGISLVEIAGISAKALGFLGASMLLGLLLSRRLFRIAARVRIRGILLTSALIFCFLFSYLAALADLAPVVGAFAAGLLLEPSHFDRFDERREHSLESLLHPISTFLVPVFFVLTGLRVDLRTLGEPGVLGLAAVLTAAAWIGKQACSLGILQRGVDRLTVGLGMVPRGEVGLIFANIGATMTIGGERVITPATYAAVVIMVIATTLVTPPALQWSLGRKRSPTPVT</sequence>
<keyword evidence="9" id="KW-0739">Sodium transport</keyword>
<feature type="transmembrane region" description="Helical" evidence="10">
    <location>
        <begin position="125"/>
        <end position="150"/>
    </location>
</feature>
<dbReference type="PANTHER" id="PTHR43562:SF3">
    <property type="entry name" value="SODIUM ION_PROTON EXCHANGER (EUROFUNG)"/>
    <property type="match status" value="1"/>
</dbReference>
<keyword evidence="5 10" id="KW-1133">Transmembrane helix</keyword>
<evidence type="ECO:0000259" key="12">
    <source>
        <dbReference type="Pfam" id="PF00999"/>
    </source>
</evidence>
<evidence type="ECO:0000256" key="9">
    <source>
        <dbReference type="ARBA" id="ARBA00023201"/>
    </source>
</evidence>
<proteinExistence type="predicted"/>
<reference evidence="13 14" key="1">
    <citation type="journal article" date="2019" name="Nat. Microbiol.">
        <title>Mediterranean grassland soil C-N compound turnover is dependent on rainfall and depth, and is mediated by genomically divergent microorganisms.</title>
        <authorList>
            <person name="Diamond S."/>
            <person name="Andeer P.F."/>
            <person name="Li Z."/>
            <person name="Crits-Christoph A."/>
            <person name="Burstein D."/>
            <person name="Anantharaman K."/>
            <person name="Lane K.R."/>
            <person name="Thomas B.C."/>
            <person name="Pan C."/>
            <person name="Northen T.R."/>
            <person name="Banfield J.F."/>
        </authorList>
    </citation>
    <scope>NUCLEOTIDE SEQUENCE [LARGE SCALE GENOMIC DNA]</scope>
    <source>
        <strain evidence="13">WS_9</strain>
    </source>
</reference>
<feature type="transmembrane region" description="Helical" evidence="10">
    <location>
        <begin position="189"/>
        <end position="216"/>
    </location>
</feature>
<name>A0A538TNR9_UNCEI</name>
<feature type="transmembrane region" description="Helical" evidence="10">
    <location>
        <begin position="318"/>
        <end position="336"/>
    </location>
</feature>
<dbReference type="AlphaFoldDB" id="A0A538TNR9"/>
<dbReference type="GO" id="GO:1902600">
    <property type="term" value="P:proton transmembrane transport"/>
    <property type="evidence" value="ECO:0007669"/>
    <property type="project" value="InterPro"/>
</dbReference>
<keyword evidence="3" id="KW-0050">Antiport</keyword>
<feature type="transmembrane region" description="Helical" evidence="10">
    <location>
        <begin position="348"/>
        <end position="371"/>
    </location>
</feature>
<comment type="caution">
    <text evidence="13">The sequence shown here is derived from an EMBL/GenBank/DDBJ whole genome shotgun (WGS) entry which is preliminary data.</text>
</comment>
<dbReference type="GO" id="GO:0016020">
    <property type="term" value="C:membrane"/>
    <property type="evidence" value="ECO:0007669"/>
    <property type="project" value="UniProtKB-SubCell"/>
</dbReference>
<evidence type="ECO:0000256" key="11">
    <source>
        <dbReference type="SAM" id="SignalP"/>
    </source>
</evidence>
<gene>
    <name evidence="13" type="ORF">E6K79_05605</name>
</gene>
<evidence type="ECO:0000256" key="4">
    <source>
        <dbReference type="ARBA" id="ARBA00022692"/>
    </source>
</evidence>
<evidence type="ECO:0000256" key="6">
    <source>
        <dbReference type="ARBA" id="ARBA00023053"/>
    </source>
</evidence>
<dbReference type="Gene3D" id="1.20.1530.20">
    <property type="match status" value="1"/>
</dbReference>
<dbReference type="GO" id="GO:0015297">
    <property type="term" value="F:antiporter activity"/>
    <property type="evidence" value="ECO:0007669"/>
    <property type="project" value="UniProtKB-KW"/>
</dbReference>
<dbReference type="Proteomes" id="UP000317691">
    <property type="component" value="Unassembled WGS sequence"/>
</dbReference>